<organism evidence="4 5">
    <name type="scientific">Herbaspirillum rubrisubalbicans</name>
    <dbReference type="NCBI Taxonomy" id="80842"/>
    <lineage>
        <taxon>Bacteria</taxon>
        <taxon>Pseudomonadati</taxon>
        <taxon>Pseudomonadota</taxon>
        <taxon>Betaproteobacteria</taxon>
        <taxon>Burkholderiales</taxon>
        <taxon>Oxalobacteraceae</taxon>
        <taxon>Herbaspirillum</taxon>
    </lineage>
</organism>
<dbReference type="Pfam" id="PF07589">
    <property type="entry name" value="PEP-CTERM"/>
    <property type="match status" value="1"/>
</dbReference>
<proteinExistence type="predicted"/>
<dbReference type="RefSeq" id="WP_058895193.1">
    <property type="nucleotide sequence ID" value="NZ_CP024996.1"/>
</dbReference>
<reference evidence="4 5" key="1">
    <citation type="submission" date="2017-11" db="EMBL/GenBank/DDBJ databases">
        <title>Complete genome sequence of Herbaspirillum rubrisubalbicans DSM 11543.</title>
        <authorList>
            <person name="Chen M."/>
            <person name="An Q."/>
        </authorList>
    </citation>
    <scope>NUCLEOTIDE SEQUENCE [LARGE SCALE GENOMIC DNA]</scope>
    <source>
        <strain evidence="4 5">DSM 11543</strain>
    </source>
</reference>
<dbReference type="NCBIfam" id="NF038126">
    <property type="entry name" value="PEP_CTERM_FxDxF"/>
    <property type="match status" value="1"/>
</dbReference>
<dbReference type="NCBIfam" id="TIGR02595">
    <property type="entry name" value="PEP_CTERM"/>
    <property type="match status" value="1"/>
</dbReference>
<keyword evidence="1" id="KW-0472">Membrane</keyword>
<accession>A0AAD0XG41</accession>
<evidence type="ECO:0000256" key="2">
    <source>
        <dbReference type="SAM" id="SignalP"/>
    </source>
</evidence>
<feature type="signal peptide" evidence="2">
    <location>
        <begin position="1"/>
        <end position="23"/>
    </location>
</feature>
<dbReference type="InterPro" id="IPR013424">
    <property type="entry name" value="Ice-binding_C"/>
</dbReference>
<dbReference type="Proteomes" id="UP000269199">
    <property type="component" value="Chromosome"/>
</dbReference>
<keyword evidence="1" id="KW-0812">Transmembrane</keyword>
<evidence type="ECO:0000313" key="5">
    <source>
        <dbReference type="Proteomes" id="UP000269199"/>
    </source>
</evidence>
<gene>
    <name evidence="4" type="ORF">RC54_09870</name>
</gene>
<feature type="transmembrane region" description="Helical" evidence="1">
    <location>
        <begin position="148"/>
        <end position="166"/>
    </location>
</feature>
<dbReference type="EMBL" id="CP024996">
    <property type="protein sequence ID" value="AYR24112.1"/>
    <property type="molecule type" value="Genomic_DNA"/>
</dbReference>
<name>A0AAD0XG41_9BURK</name>
<evidence type="ECO:0000256" key="1">
    <source>
        <dbReference type="SAM" id="Phobius"/>
    </source>
</evidence>
<dbReference type="AlphaFoldDB" id="A0AAD0XG41"/>
<sequence length="185" mass="18631">MKKLLATAAVALSLSMAGTAAYASVTTLTLTDNTAGFSSSQSGAFNDTYNFTISSLSDLSSSVTASIVTRSTTAPTTLTSFLLTNIASGATYASVSNTSVTNLAGVKTYVTTYAIAASSLAAGMYKLTVTGRGSYGGNLTLTSAVPEASTTSMMLGGLAFVGLMAARRRRKDAQQPTSIAGLAAA</sequence>
<keyword evidence="2" id="KW-0732">Signal</keyword>
<evidence type="ECO:0000259" key="3">
    <source>
        <dbReference type="Pfam" id="PF07589"/>
    </source>
</evidence>
<keyword evidence="1" id="KW-1133">Transmembrane helix</keyword>
<evidence type="ECO:0000313" key="4">
    <source>
        <dbReference type="EMBL" id="AYR24112.1"/>
    </source>
</evidence>
<protein>
    <submittedName>
        <fullName evidence="4">PEP-CTERM sorting domain-containing protein</fullName>
    </submittedName>
</protein>
<feature type="domain" description="Ice-binding protein C-terminal" evidence="3">
    <location>
        <begin position="144"/>
        <end position="169"/>
    </location>
</feature>
<feature type="chain" id="PRO_5042072261" evidence="2">
    <location>
        <begin position="24"/>
        <end position="185"/>
    </location>
</feature>